<evidence type="ECO:0000313" key="1">
    <source>
        <dbReference type="EMBL" id="GME71003.1"/>
    </source>
</evidence>
<dbReference type="OrthoDB" id="4068467at2759"/>
<gene>
    <name evidence="1" type="ORF">Amon01_000923800</name>
</gene>
<accession>A0A9W6WA23</accession>
<dbReference type="Proteomes" id="UP001165063">
    <property type="component" value="Unassembled WGS sequence"/>
</dbReference>
<keyword evidence="2" id="KW-1185">Reference proteome</keyword>
<dbReference type="AlphaFoldDB" id="A0A9W6WA23"/>
<comment type="caution">
    <text evidence="1">The sequence shown here is derived from an EMBL/GenBank/DDBJ whole genome shotgun (WGS) entry which is preliminary data.</text>
</comment>
<proteinExistence type="predicted"/>
<evidence type="ECO:0000313" key="2">
    <source>
        <dbReference type="Proteomes" id="UP001165063"/>
    </source>
</evidence>
<organism evidence="1 2">
    <name type="scientific">Ambrosiozyma monospora</name>
    <name type="common">Yeast</name>
    <name type="synonym">Endomycopsis monosporus</name>
    <dbReference type="NCBI Taxonomy" id="43982"/>
    <lineage>
        <taxon>Eukaryota</taxon>
        <taxon>Fungi</taxon>
        <taxon>Dikarya</taxon>
        <taxon>Ascomycota</taxon>
        <taxon>Saccharomycotina</taxon>
        <taxon>Pichiomycetes</taxon>
        <taxon>Pichiales</taxon>
        <taxon>Pichiaceae</taxon>
        <taxon>Ambrosiozyma</taxon>
    </lineage>
</organism>
<reference evidence="1" key="1">
    <citation type="submission" date="2023-04" db="EMBL/GenBank/DDBJ databases">
        <title>Ambrosiozyma monospora NBRC 1965.</title>
        <authorList>
            <person name="Ichikawa N."/>
            <person name="Sato H."/>
            <person name="Tonouchi N."/>
        </authorList>
    </citation>
    <scope>NUCLEOTIDE SEQUENCE</scope>
    <source>
        <strain evidence="1">NBRC 1965</strain>
    </source>
</reference>
<dbReference type="EMBL" id="BSXU01010117">
    <property type="protein sequence ID" value="GME71003.1"/>
    <property type="molecule type" value="Genomic_DNA"/>
</dbReference>
<sequence length="198" mass="22873">MTDEEILALDEQFRTRKINLNSFQFENDQYTVPYANADNWAPNKYSQRLGELDLDKTEYPTNPVMPTKNSVCLRFQHPLYADFVSQMTHAPKYYMCVLNATMESWAALDYYFEKVGHDGDTLIVSFSVNDDHNLNSNSKLNLNELAHKLSSVILQKISTHESQLKIALNVEFFNTCHYVNDIVNLCRCYAEFKTPCGC</sequence>
<name>A0A9W6WA23_AMBMO</name>
<protein>
    <submittedName>
        <fullName evidence="1">Unnamed protein product</fullName>
    </submittedName>
</protein>